<dbReference type="Proteomes" id="UP001142489">
    <property type="component" value="Unassembled WGS sequence"/>
</dbReference>
<keyword evidence="6" id="KW-0378">Hydrolase</keyword>
<dbReference type="SUPFAM" id="SSF53187">
    <property type="entry name" value="Zn-dependent exopeptidases"/>
    <property type="match status" value="2"/>
</dbReference>
<keyword evidence="5" id="KW-0479">Metal-binding</keyword>
<evidence type="ECO:0000313" key="13">
    <source>
        <dbReference type="EMBL" id="KAJ7309110.1"/>
    </source>
</evidence>
<evidence type="ECO:0000259" key="12">
    <source>
        <dbReference type="PROSITE" id="PS52035"/>
    </source>
</evidence>
<evidence type="ECO:0000256" key="3">
    <source>
        <dbReference type="ARBA" id="ARBA00022645"/>
    </source>
</evidence>
<dbReference type="GO" id="GO:0004181">
    <property type="term" value="F:metallocarboxypeptidase activity"/>
    <property type="evidence" value="ECO:0007669"/>
    <property type="project" value="InterPro"/>
</dbReference>
<feature type="active site" description="Proton donor/acceptor" evidence="10">
    <location>
        <position position="206"/>
    </location>
</feature>
<dbReference type="PROSITE" id="PS00133">
    <property type="entry name" value="CARBOXYPEPT_ZN_2"/>
    <property type="match status" value="2"/>
</dbReference>
<dbReference type="Gene3D" id="3.40.630.10">
    <property type="entry name" value="Zn peptidases"/>
    <property type="match status" value="2"/>
</dbReference>
<evidence type="ECO:0000256" key="6">
    <source>
        <dbReference type="ARBA" id="ARBA00022801"/>
    </source>
</evidence>
<evidence type="ECO:0000256" key="1">
    <source>
        <dbReference type="ARBA" id="ARBA00001947"/>
    </source>
</evidence>
<dbReference type="InterPro" id="IPR057246">
    <property type="entry name" value="CARBOXYPEPT_ZN_1"/>
</dbReference>
<dbReference type="PROSITE" id="PS52035">
    <property type="entry name" value="PEPTIDASE_M14"/>
    <property type="match status" value="2"/>
</dbReference>
<proteinExistence type="inferred from homology"/>
<dbReference type="GO" id="GO:0006518">
    <property type="term" value="P:peptide metabolic process"/>
    <property type="evidence" value="ECO:0007669"/>
    <property type="project" value="TreeGrafter"/>
</dbReference>
<dbReference type="PANTHER" id="PTHR11532">
    <property type="entry name" value="PROTEASE M14 CARBOXYPEPTIDASE"/>
    <property type="match status" value="1"/>
</dbReference>
<dbReference type="OrthoDB" id="10249045at2759"/>
<evidence type="ECO:0000313" key="14">
    <source>
        <dbReference type="Proteomes" id="UP001142489"/>
    </source>
</evidence>
<keyword evidence="4" id="KW-0645">Protease</keyword>
<comment type="caution">
    <text evidence="13">The sequence shown here is derived from an EMBL/GenBank/DDBJ whole genome shotgun (WGS) entry which is preliminary data.</text>
</comment>
<accession>A0A9Q0XCB0</accession>
<dbReference type="PROSITE" id="PS00132">
    <property type="entry name" value="CARBOXYPEPT_ZN_1"/>
    <property type="match status" value="1"/>
</dbReference>
<feature type="region of interest" description="Disordered" evidence="11">
    <location>
        <begin position="50"/>
        <end position="88"/>
    </location>
</feature>
<evidence type="ECO:0000256" key="8">
    <source>
        <dbReference type="ARBA" id="ARBA00023049"/>
    </source>
</evidence>
<evidence type="ECO:0000256" key="11">
    <source>
        <dbReference type="SAM" id="MobiDB-lite"/>
    </source>
</evidence>
<evidence type="ECO:0000256" key="5">
    <source>
        <dbReference type="ARBA" id="ARBA00022723"/>
    </source>
</evidence>
<sequence length="749" mass="83181">MHGDEALGRALLVRLAGHLVSGWLSGDARARRLLRATDLSLVPSLNPDGFARARPGDCQGAGPGRENARGKDLNRSFPDQFGDPRPDLDQVPEVRALLRWMKRNRFVLSGNLHGGSVVASYPFDDSPTHKISGVYSKSPDDEVFRYLAKAYASNHPIMKTGTPNCPGEEEETFEDGITNGAQWYDLQGGMQDYNYLWANCFELTFELSCCKYPPASQLEQEWENNRESLLTFIEKVHMGIQGFVRDSVTGAGLENATISVAGIAHNITTGQFGDYHRLLVPRIYNVTATALGYLPVTLENVEVKEGDATTANFSLQPTVVVPASLPTQAAPVAATAPATHTTNVTSAGRPASTHRSIQPEDFRHHHFPDMGIFLRKYATEYPNIARLYSVGKSVEQRELYTMEISDNPGVHEAGEPEFKYIGNMHGNEVVGRELLLNLIEYLCRNYGTDPEVTELVENTRIHIMPSMNPDGYEKAQEGDILGTGGRNNSNNYDLNRNFPDQFVNVTDPLQPETIAVMSWLKSYPFVLSANLHGGSLVVNYPYDDDQQGIATYSRSPDDAVFQQIALSYAEASQAGTLFYSRRKMHRCPRATPAKDLVPDEYFPHGITNGAHWYNVPGGMQDWNYLNTNCFEVTIELGCVKYPKASKLPQYWEQNRRSLLQFIKQVHRGAKGFVLDATDGRGIFNATVSVAGIGHPVTTYKSGDYWRLLTPGMYKITASARGYISETKTVKVGDKAAVQVNFTLTRRTPK</sequence>
<dbReference type="Gene3D" id="2.60.40.1120">
    <property type="entry name" value="Carboxypeptidase-like, regulatory domain"/>
    <property type="match status" value="2"/>
</dbReference>
<dbReference type="FunFam" id="3.40.630.10:FF:000043">
    <property type="entry name" value="Carboxypeptidase D"/>
    <property type="match status" value="1"/>
</dbReference>
<comment type="similarity">
    <text evidence="2 10">Belongs to the peptidase M14 family.</text>
</comment>
<reference evidence="13" key="1">
    <citation type="journal article" date="2023" name="DNA Res.">
        <title>Chromosome-level genome assembly of Phrynocephalus forsythii using third-generation DNA sequencing and Hi-C analysis.</title>
        <authorList>
            <person name="Qi Y."/>
            <person name="Zhao W."/>
            <person name="Zhao Y."/>
            <person name="Niu C."/>
            <person name="Cao S."/>
            <person name="Zhang Y."/>
        </authorList>
    </citation>
    <scope>NUCLEOTIDE SEQUENCE</scope>
    <source>
        <tissue evidence="13">Muscle</tissue>
    </source>
</reference>
<dbReference type="EMBL" id="JAPFRF010000017">
    <property type="protein sequence ID" value="KAJ7309110.1"/>
    <property type="molecule type" value="Genomic_DNA"/>
</dbReference>
<dbReference type="SUPFAM" id="SSF49464">
    <property type="entry name" value="Carboxypeptidase regulatory domain-like"/>
    <property type="match status" value="2"/>
</dbReference>
<feature type="domain" description="Peptidase M14" evidence="12">
    <location>
        <begin position="1"/>
        <end position="236"/>
    </location>
</feature>
<organism evidence="13 14">
    <name type="scientific">Phrynocephalus forsythii</name>
    <dbReference type="NCBI Taxonomy" id="171643"/>
    <lineage>
        <taxon>Eukaryota</taxon>
        <taxon>Metazoa</taxon>
        <taxon>Chordata</taxon>
        <taxon>Craniata</taxon>
        <taxon>Vertebrata</taxon>
        <taxon>Euteleostomi</taxon>
        <taxon>Lepidosauria</taxon>
        <taxon>Squamata</taxon>
        <taxon>Bifurcata</taxon>
        <taxon>Unidentata</taxon>
        <taxon>Episquamata</taxon>
        <taxon>Toxicofera</taxon>
        <taxon>Iguania</taxon>
        <taxon>Acrodonta</taxon>
        <taxon>Agamidae</taxon>
        <taxon>Agaminae</taxon>
        <taxon>Phrynocephalus</taxon>
    </lineage>
</organism>
<feature type="active site" description="Proton donor/acceptor" evidence="10">
    <location>
        <position position="635"/>
    </location>
</feature>
<name>A0A9Q0XCB0_9SAUR</name>
<feature type="compositionally biased region" description="Low complexity" evidence="11">
    <location>
        <begin position="333"/>
        <end position="345"/>
    </location>
</feature>
<dbReference type="GO" id="GO:0016485">
    <property type="term" value="P:protein processing"/>
    <property type="evidence" value="ECO:0007669"/>
    <property type="project" value="TreeGrafter"/>
</dbReference>
<feature type="region of interest" description="Disordered" evidence="11">
    <location>
        <begin position="333"/>
        <end position="354"/>
    </location>
</feature>
<dbReference type="PANTHER" id="PTHR11532:SF73">
    <property type="entry name" value="CARBOXYPEPTIDASE D"/>
    <property type="match status" value="1"/>
</dbReference>
<dbReference type="SMART" id="SM00631">
    <property type="entry name" value="Zn_pept"/>
    <property type="match status" value="2"/>
</dbReference>
<keyword evidence="7" id="KW-0862">Zinc</keyword>
<dbReference type="CDD" id="cd11308">
    <property type="entry name" value="Peptidase_M14NE-CP-C_like"/>
    <property type="match status" value="2"/>
</dbReference>
<keyword evidence="14" id="KW-1185">Reference proteome</keyword>
<dbReference type="GO" id="GO:0005615">
    <property type="term" value="C:extracellular space"/>
    <property type="evidence" value="ECO:0007669"/>
    <property type="project" value="TreeGrafter"/>
</dbReference>
<dbReference type="FunFam" id="2.60.40.1120:FF:000004">
    <property type="entry name" value="Carboxypeptidase E"/>
    <property type="match status" value="1"/>
</dbReference>
<keyword evidence="8" id="KW-0482">Metalloprotease</keyword>
<dbReference type="InterPro" id="IPR000834">
    <property type="entry name" value="Peptidase_M14"/>
</dbReference>
<keyword evidence="3" id="KW-0121">Carboxypeptidase</keyword>
<evidence type="ECO:0000256" key="7">
    <source>
        <dbReference type="ARBA" id="ARBA00022833"/>
    </source>
</evidence>
<comment type="cofactor">
    <cofactor evidence="1">
        <name>Zn(2+)</name>
        <dbReference type="ChEBI" id="CHEBI:29105"/>
    </cofactor>
</comment>
<dbReference type="GO" id="GO:0008270">
    <property type="term" value="F:zinc ion binding"/>
    <property type="evidence" value="ECO:0007669"/>
    <property type="project" value="InterPro"/>
</dbReference>
<dbReference type="InterPro" id="IPR050753">
    <property type="entry name" value="Peptidase_M14_domain"/>
</dbReference>
<dbReference type="InterPro" id="IPR057247">
    <property type="entry name" value="CARBOXYPEPT_ZN_2"/>
</dbReference>
<dbReference type="PRINTS" id="PR00765">
    <property type="entry name" value="CRBOXYPTASEA"/>
</dbReference>
<dbReference type="AlphaFoldDB" id="A0A9Q0XCB0"/>
<dbReference type="FunFam" id="2.60.40.1120:FF:000006">
    <property type="entry name" value="Carboxypeptidase D"/>
    <property type="match status" value="1"/>
</dbReference>
<dbReference type="Pfam" id="PF13620">
    <property type="entry name" value="CarboxypepD_reg"/>
    <property type="match status" value="2"/>
</dbReference>
<protein>
    <recommendedName>
        <fullName evidence="12">Peptidase M14 domain-containing protein</fullName>
    </recommendedName>
</protein>
<dbReference type="FunFam" id="3.40.630.10:FF:000020">
    <property type="entry name" value="Carboxypeptidase D"/>
    <property type="match status" value="1"/>
</dbReference>
<evidence type="ECO:0000256" key="10">
    <source>
        <dbReference type="PROSITE-ProRule" id="PRU01379"/>
    </source>
</evidence>
<evidence type="ECO:0000256" key="2">
    <source>
        <dbReference type="ARBA" id="ARBA00005988"/>
    </source>
</evidence>
<evidence type="ECO:0000256" key="9">
    <source>
        <dbReference type="ARBA" id="ARBA00023180"/>
    </source>
</evidence>
<keyword evidence="9" id="KW-0325">Glycoprotein</keyword>
<evidence type="ECO:0000256" key="4">
    <source>
        <dbReference type="ARBA" id="ARBA00022670"/>
    </source>
</evidence>
<gene>
    <name evidence="13" type="ORF">JRQ81_008444</name>
</gene>
<dbReference type="Pfam" id="PF00246">
    <property type="entry name" value="Peptidase_M14"/>
    <property type="match status" value="2"/>
</dbReference>
<feature type="domain" description="Peptidase M14" evidence="12">
    <location>
        <begin position="363"/>
        <end position="665"/>
    </location>
</feature>
<dbReference type="InterPro" id="IPR008969">
    <property type="entry name" value="CarboxyPept-like_regulatory"/>
</dbReference>